<feature type="region of interest" description="Disordered" evidence="1">
    <location>
        <begin position="210"/>
        <end position="340"/>
    </location>
</feature>
<feature type="region of interest" description="Disordered" evidence="1">
    <location>
        <begin position="1"/>
        <end position="45"/>
    </location>
</feature>
<feature type="compositionally biased region" description="Basic residues" evidence="1">
    <location>
        <begin position="234"/>
        <end position="252"/>
    </location>
</feature>
<reference evidence="2 3" key="1">
    <citation type="journal article" date="2021" name="Environ. Microbiol.">
        <title>Gene family expansions and transcriptome signatures uncover fungal adaptations to wood decay.</title>
        <authorList>
            <person name="Hage H."/>
            <person name="Miyauchi S."/>
            <person name="Viragh M."/>
            <person name="Drula E."/>
            <person name="Min B."/>
            <person name="Chaduli D."/>
            <person name="Navarro D."/>
            <person name="Favel A."/>
            <person name="Norest M."/>
            <person name="Lesage-Meessen L."/>
            <person name="Balint B."/>
            <person name="Merenyi Z."/>
            <person name="de Eugenio L."/>
            <person name="Morin E."/>
            <person name="Martinez A.T."/>
            <person name="Baldrian P."/>
            <person name="Stursova M."/>
            <person name="Martinez M.J."/>
            <person name="Novotny C."/>
            <person name="Magnuson J.K."/>
            <person name="Spatafora J.W."/>
            <person name="Maurice S."/>
            <person name="Pangilinan J."/>
            <person name="Andreopoulos W."/>
            <person name="LaButti K."/>
            <person name="Hundley H."/>
            <person name="Na H."/>
            <person name="Kuo A."/>
            <person name="Barry K."/>
            <person name="Lipzen A."/>
            <person name="Henrissat B."/>
            <person name="Riley R."/>
            <person name="Ahrendt S."/>
            <person name="Nagy L.G."/>
            <person name="Grigoriev I.V."/>
            <person name="Martin F."/>
            <person name="Rosso M.N."/>
        </authorList>
    </citation>
    <scope>NUCLEOTIDE SEQUENCE [LARGE SCALE GENOMIC DNA]</scope>
    <source>
        <strain evidence="2 3">CIRM-BRFM 1785</strain>
    </source>
</reference>
<comment type="caution">
    <text evidence="2">The sequence shown here is derived from an EMBL/GenBank/DDBJ whole genome shotgun (WGS) entry which is preliminary data.</text>
</comment>
<dbReference type="RefSeq" id="XP_047773371.1">
    <property type="nucleotide sequence ID" value="XM_047921893.1"/>
</dbReference>
<dbReference type="Proteomes" id="UP000814176">
    <property type="component" value="Unassembled WGS sequence"/>
</dbReference>
<dbReference type="EMBL" id="JADCUA010000034">
    <property type="protein sequence ID" value="KAH9830008.1"/>
    <property type="molecule type" value="Genomic_DNA"/>
</dbReference>
<protein>
    <submittedName>
        <fullName evidence="2">Uncharacterized protein</fullName>
    </submittedName>
</protein>
<feature type="compositionally biased region" description="Basic and acidic residues" evidence="1">
    <location>
        <begin position="212"/>
        <end position="233"/>
    </location>
</feature>
<feature type="compositionally biased region" description="Low complexity" evidence="1">
    <location>
        <begin position="97"/>
        <end position="109"/>
    </location>
</feature>
<evidence type="ECO:0000313" key="3">
    <source>
        <dbReference type="Proteomes" id="UP000814176"/>
    </source>
</evidence>
<proteinExistence type="predicted"/>
<evidence type="ECO:0000313" key="2">
    <source>
        <dbReference type="EMBL" id="KAH9830008.1"/>
    </source>
</evidence>
<accession>A0ABQ8K062</accession>
<organism evidence="2 3">
    <name type="scientific">Rhodofomes roseus</name>
    <dbReference type="NCBI Taxonomy" id="34475"/>
    <lineage>
        <taxon>Eukaryota</taxon>
        <taxon>Fungi</taxon>
        <taxon>Dikarya</taxon>
        <taxon>Basidiomycota</taxon>
        <taxon>Agaricomycotina</taxon>
        <taxon>Agaricomycetes</taxon>
        <taxon>Polyporales</taxon>
        <taxon>Rhodofomes</taxon>
    </lineage>
</organism>
<name>A0ABQ8K062_9APHY</name>
<gene>
    <name evidence="2" type="ORF">C8Q71DRAFT_727767</name>
</gene>
<feature type="compositionally biased region" description="Low complexity" evidence="1">
    <location>
        <begin position="309"/>
        <end position="325"/>
    </location>
</feature>
<feature type="region of interest" description="Disordered" evidence="1">
    <location>
        <begin position="90"/>
        <end position="111"/>
    </location>
</feature>
<dbReference type="GeneID" id="72002625"/>
<sequence>MDDDNGSGPAEYNPFGDESWLHETDVPPEALQQALASSPPPVPSLDYGSQIPPAVLDARYPFAAWWRTISGQPPVGVTQIQAADLVAGPSQLEERVPSPVSGPRRPPGSAQSIRVSVPLDTASGSPPYLRDTMTVDSDISWTDFIDRLRARMGLIDGPVNLGFRIDAAGARSSGDFKILANTFNMREAFDEYISTNSRARKKRDLVIYNLTAEHDNRSHPDSSKGTKKKDGGKKSSKKKGKKKGKKGSKRKREASESSDSSDEASEASEHLAALRNASLNTPPEGREYDTINSKRRSIERARKERRTVPATESSTSSLPAAAPASHDVGDRLSDPSDDSVVFPTTTTLLSELNETRPDHNYPQYTQRLAELGFRYTVDFENFEPSLFTDQAGMPPGAVRSMLDWAHVLTRRARKGKGRAD</sequence>
<keyword evidence="3" id="KW-1185">Reference proteome</keyword>
<evidence type="ECO:0000256" key="1">
    <source>
        <dbReference type="SAM" id="MobiDB-lite"/>
    </source>
</evidence>